<accession>A0A0E9QXN3</accession>
<sequence length="28" mass="3328">MATKQKPNSTMYCRRFCLSDTLRNVHLL</sequence>
<dbReference type="EMBL" id="GBXM01086856">
    <property type="protein sequence ID" value="JAH21721.1"/>
    <property type="molecule type" value="Transcribed_RNA"/>
</dbReference>
<reference evidence="1" key="2">
    <citation type="journal article" date="2015" name="Fish Shellfish Immunol.">
        <title>Early steps in the European eel (Anguilla anguilla)-Vibrio vulnificus interaction in the gills: Role of the RtxA13 toxin.</title>
        <authorList>
            <person name="Callol A."/>
            <person name="Pajuelo D."/>
            <person name="Ebbesson L."/>
            <person name="Teles M."/>
            <person name="MacKenzie S."/>
            <person name="Amaro C."/>
        </authorList>
    </citation>
    <scope>NUCLEOTIDE SEQUENCE</scope>
</reference>
<proteinExistence type="predicted"/>
<name>A0A0E9QXN3_ANGAN</name>
<dbReference type="AlphaFoldDB" id="A0A0E9QXN3"/>
<protein>
    <submittedName>
        <fullName evidence="1">Uncharacterized protein</fullName>
    </submittedName>
</protein>
<organism evidence="1">
    <name type="scientific">Anguilla anguilla</name>
    <name type="common">European freshwater eel</name>
    <name type="synonym">Muraena anguilla</name>
    <dbReference type="NCBI Taxonomy" id="7936"/>
    <lineage>
        <taxon>Eukaryota</taxon>
        <taxon>Metazoa</taxon>
        <taxon>Chordata</taxon>
        <taxon>Craniata</taxon>
        <taxon>Vertebrata</taxon>
        <taxon>Euteleostomi</taxon>
        <taxon>Actinopterygii</taxon>
        <taxon>Neopterygii</taxon>
        <taxon>Teleostei</taxon>
        <taxon>Anguilliformes</taxon>
        <taxon>Anguillidae</taxon>
        <taxon>Anguilla</taxon>
    </lineage>
</organism>
<evidence type="ECO:0000313" key="1">
    <source>
        <dbReference type="EMBL" id="JAH21721.1"/>
    </source>
</evidence>
<reference evidence="1" key="1">
    <citation type="submission" date="2014-11" db="EMBL/GenBank/DDBJ databases">
        <authorList>
            <person name="Amaro Gonzalez C."/>
        </authorList>
    </citation>
    <scope>NUCLEOTIDE SEQUENCE</scope>
</reference>